<dbReference type="InterPro" id="IPR035907">
    <property type="entry name" value="Hppk_sf"/>
</dbReference>
<dbReference type="NCBIfam" id="TIGR01498">
    <property type="entry name" value="folK"/>
    <property type="match status" value="1"/>
</dbReference>
<keyword evidence="8" id="KW-0289">Folate biosynthesis</keyword>
<keyword evidence="7" id="KW-0067">ATP-binding</keyword>
<reference evidence="10" key="1">
    <citation type="submission" date="2022-08" db="EMBL/GenBank/DDBJ databases">
        <title>Alicyclobacillus dauci DSM2870, complete genome.</title>
        <authorList>
            <person name="Wang Q."/>
            <person name="Cai R."/>
            <person name="Wang Z."/>
        </authorList>
    </citation>
    <scope>NUCLEOTIDE SEQUENCE</scope>
    <source>
        <strain evidence="10">DSM 28700</strain>
    </source>
</reference>
<dbReference type="InterPro" id="IPR000550">
    <property type="entry name" value="Hppk"/>
</dbReference>
<protein>
    <recommendedName>
        <fullName evidence="3">2-amino-4-hydroxy-6-hydroxymethyldihydropteridine diphosphokinase</fullName>
        <ecNumber evidence="3">2.7.6.3</ecNumber>
    </recommendedName>
</protein>
<evidence type="ECO:0000256" key="2">
    <source>
        <dbReference type="ARBA" id="ARBA00005051"/>
    </source>
</evidence>
<dbReference type="PANTHER" id="PTHR43071">
    <property type="entry name" value="2-AMINO-4-HYDROXY-6-HYDROXYMETHYLDIHYDROPTERIDINE PYROPHOSPHOKINASE"/>
    <property type="match status" value="1"/>
</dbReference>
<evidence type="ECO:0000256" key="6">
    <source>
        <dbReference type="ARBA" id="ARBA00022777"/>
    </source>
</evidence>
<dbReference type="GO" id="GO:0003848">
    <property type="term" value="F:2-amino-4-hydroxy-6-hydroxymethyldihydropteridine diphosphokinase activity"/>
    <property type="evidence" value="ECO:0007669"/>
    <property type="project" value="UniProtKB-EC"/>
</dbReference>
<dbReference type="Pfam" id="PF01288">
    <property type="entry name" value="HPPK"/>
    <property type="match status" value="1"/>
</dbReference>
<dbReference type="RefSeq" id="WP_268044836.1">
    <property type="nucleotide sequence ID" value="NZ_CP104064.1"/>
</dbReference>
<sequence>MCPRGDKRNEVYIGIGSNMGHRIAYLHTAVQSIGQQLGPVTCSAVYETNPVGYTDQPKFLNMVVRVDTGHSPREVFRVLQGIEQEAHRKRDIRFGPRTLDLDVLLYNYSYFCFSDLQIPHARMWSRAFVLVPLADLAPDRRGLSGKSVSTMAEELRQKDEVRYVGRFW</sequence>
<evidence type="ECO:0000256" key="5">
    <source>
        <dbReference type="ARBA" id="ARBA00022741"/>
    </source>
</evidence>
<evidence type="ECO:0000256" key="1">
    <source>
        <dbReference type="ARBA" id="ARBA00000198"/>
    </source>
</evidence>
<proteinExistence type="predicted"/>
<evidence type="ECO:0000256" key="4">
    <source>
        <dbReference type="ARBA" id="ARBA00022679"/>
    </source>
</evidence>
<feature type="domain" description="7,8-dihydro-6-hydroxymethylpterin-pyrophosphokinase" evidence="9">
    <location>
        <begin position="93"/>
        <end position="104"/>
    </location>
</feature>
<dbReference type="CDD" id="cd00483">
    <property type="entry name" value="HPPK"/>
    <property type="match status" value="1"/>
</dbReference>
<evidence type="ECO:0000259" key="9">
    <source>
        <dbReference type="PROSITE" id="PS00794"/>
    </source>
</evidence>
<dbReference type="EC" id="2.7.6.3" evidence="3"/>
<name>A0ABY6Z5Q9_9BACL</name>
<dbReference type="SUPFAM" id="SSF55083">
    <property type="entry name" value="6-hydroxymethyl-7,8-dihydropterin pyrophosphokinase, HPPK"/>
    <property type="match status" value="1"/>
</dbReference>
<keyword evidence="11" id="KW-1185">Reference proteome</keyword>
<dbReference type="Proteomes" id="UP001164803">
    <property type="component" value="Chromosome"/>
</dbReference>
<evidence type="ECO:0000256" key="3">
    <source>
        <dbReference type="ARBA" id="ARBA00013253"/>
    </source>
</evidence>
<organism evidence="10 11">
    <name type="scientific">Alicyclobacillus dauci</name>
    <dbReference type="NCBI Taxonomy" id="1475485"/>
    <lineage>
        <taxon>Bacteria</taxon>
        <taxon>Bacillati</taxon>
        <taxon>Bacillota</taxon>
        <taxon>Bacilli</taxon>
        <taxon>Bacillales</taxon>
        <taxon>Alicyclobacillaceae</taxon>
        <taxon>Alicyclobacillus</taxon>
    </lineage>
</organism>
<keyword evidence="5" id="KW-0547">Nucleotide-binding</keyword>
<comment type="catalytic activity">
    <reaction evidence="1">
        <text>6-hydroxymethyl-7,8-dihydropterin + ATP = (7,8-dihydropterin-6-yl)methyl diphosphate + AMP + H(+)</text>
        <dbReference type="Rhea" id="RHEA:11412"/>
        <dbReference type="ChEBI" id="CHEBI:15378"/>
        <dbReference type="ChEBI" id="CHEBI:30616"/>
        <dbReference type="ChEBI" id="CHEBI:44841"/>
        <dbReference type="ChEBI" id="CHEBI:72950"/>
        <dbReference type="ChEBI" id="CHEBI:456215"/>
        <dbReference type="EC" id="2.7.6.3"/>
    </reaction>
</comment>
<accession>A0ABY6Z5Q9</accession>
<evidence type="ECO:0000313" key="11">
    <source>
        <dbReference type="Proteomes" id="UP001164803"/>
    </source>
</evidence>
<evidence type="ECO:0000256" key="7">
    <source>
        <dbReference type="ARBA" id="ARBA00022840"/>
    </source>
</evidence>
<dbReference type="Gene3D" id="3.30.70.560">
    <property type="entry name" value="7,8-Dihydro-6-hydroxymethylpterin-pyrophosphokinase HPPK"/>
    <property type="match status" value="1"/>
</dbReference>
<dbReference type="EMBL" id="CP104064">
    <property type="protein sequence ID" value="WAH37355.1"/>
    <property type="molecule type" value="Genomic_DNA"/>
</dbReference>
<gene>
    <name evidence="10" type="primary">folK</name>
    <name evidence="10" type="ORF">NZD86_02070</name>
</gene>
<dbReference type="PANTHER" id="PTHR43071:SF1">
    <property type="entry name" value="2-AMINO-4-HYDROXY-6-HYDROXYMETHYLDIHYDROPTERIDINE PYROPHOSPHOKINASE"/>
    <property type="match status" value="1"/>
</dbReference>
<keyword evidence="6" id="KW-0418">Kinase</keyword>
<dbReference type="PROSITE" id="PS00794">
    <property type="entry name" value="HPPK"/>
    <property type="match status" value="1"/>
</dbReference>
<evidence type="ECO:0000256" key="8">
    <source>
        <dbReference type="ARBA" id="ARBA00022909"/>
    </source>
</evidence>
<comment type="pathway">
    <text evidence="2">Cofactor biosynthesis; tetrahydrofolate biosynthesis; 2-amino-4-hydroxy-6-hydroxymethyl-7,8-dihydropteridine diphosphate from 7,8-dihydroneopterin triphosphate: step 4/4.</text>
</comment>
<keyword evidence="4 10" id="KW-0808">Transferase</keyword>
<evidence type="ECO:0000313" key="10">
    <source>
        <dbReference type="EMBL" id="WAH37355.1"/>
    </source>
</evidence>